<evidence type="ECO:0000313" key="3">
    <source>
        <dbReference type="Proteomes" id="UP000075606"/>
    </source>
</evidence>
<dbReference type="AlphaFoldDB" id="A0A150X1E6"/>
<feature type="transmembrane region" description="Helical" evidence="1">
    <location>
        <begin position="85"/>
        <end position="104"/>
    </location>
</feature>
<reference evidence="2 3" key="1">
    <citation type="submission" date="2016-01" db="EMBL/GenBank/DDBJ databases">
        <title>Genome sequencing of Roseivirga spongicola UST030701-084.</title>
        <authorList>
            <person name="Selvaratnam C."/>
            <person name="Thevarajoo S."/>
            <person name="Goh K.M."/>
            <person name="Ee R."/>
            <person name="Chan K.-G."/>
            <person name="Chong C.S."/>
        </authorList>
    </citation>
    <scope>NUCLEOTIDE SEQUENCE [LARGE SCALE GENOMIC DNA]</scope>
    <source>
        <strain evidence="2 3">UST030701-084</strain>
    </source>
</reference>
<proteinExistence type="predicted"/>
<keyword evidence="1" id="KW-0472">Membrane</keyword>
<sequence>MLSEEHINFLQSKDYFLLKQEVDNQLNSILYALQQNILNCWQSCEEWNLPVGISKTPGKIIKGYNHNNFPYQVFDFPSIFEKKNIFTFRVVVWYGNFFSINLILTKKFKDLYKNNPERFLDSQTQLLKSENIWETDTSSLQSIPMHIDYMNEISAYFEKSESIRLFRRFNMNQINDIHRLTLEYFNDWFAN</sequence>
<dbReference type="RefSeq" id="WP_068224388.1">
    <property type="nucleotide sequence ID" value="NZ_CP139724.1"/>
</dbReference>
<keyword evidence="1" id="KW-1133">Transmembrane helix</keyword>
<dbReference type="EMBL" id="LRPC01000029">
    <property type="protein sequence ID" value="KYG72555.1"/>
    <property type="molecule type" value="Genomic_DNA"/>
</dbReference>
<dbReference type="OrthoDB" id="2575320at2"/>
<keyword evidence="1" id="KW-0812">Transmembrane</keyword>
<accession>A0A150X1E6</accession>
<name>A0A150X1E6_9BACT</name>
<evidence type="ECO:0000313" key="2">
    <source>
        <dbReference type="EMBL" id="KYG72555.1"/>
    </source>
</evidence>
<dbReference type="Proteomes" id="UP000075606">
    <property type="component" value="Unassembled WGS sequence"/>
</dbReference>
<keyword evidence="3" id="KW-1185">Reference proteome</keyword>
<comment type="caution">
    <text evidence="2">The sequence shown here is derived from an EMBL/GenBank/DDBJ whole genome shotgun (WGS) entry which is preliminary data.</text>
</comment>
<organism evidence="2 3">
    <name type="scientific">Roseivirga spongicola</name>
    <dbReference type="NCBI Taxonomy" id="333140"/>
    <lineage>
        <taxon>Bacteria</taxon>
        <taxon>Pseudomonadati</taxon>
        <taxon>Bacteroidota</taxon>
        <taxon>Cytophagia</taxon>
        <taxon>Cytophagales</taxon>
        <taxon>Roseivirgaceae</taxon>
        <taxon>Roseivirga</taxon>
    </lineage>
</organism>
<protein>
    <submittedName>
        <fullName evidence="2">Uncharacterized protein</fullName>
    </submittedName>
</protein>
<gene>
    <name evidence="2" type="ORF">AWW68_16755</name>
</gene>
<dbReference type="STRING" id="333140.AWW68_16755"/>
<evidence type="ECO:0000256" key="1">
    <source>
        <dbReference type="SAM" id="Phobius"/>
    </source>
</evidence>